<protein>
    <submittedName>
        <fullName evidence="1">Uncharacterized protein</fullName>
    </submittedName>
</protein>
<name>X1PL74_9ZZZZ</name>
<evidence type="ECO:0000313" key="1">
    <source>
        <dbReference type="EMBL" id="GAI43291.1"/>
    </source>
</evidence>
<dbReference type="AlphaFoldDB" id="X1PL74"/>
<reference evidence="1" key="1">
    <citation type="journal article" date="2014" name="Front. Microbiol.">
        <title>High frequency of phylogenetically diverse reductive dehalogenase-homologous genes in deep subseafloor sedimentary metagenomes.</title>
        <authorList>
            <person name="Kawai M."/>
            <person name="Futagami T."/>
            <person name="Toyoda A."/>
            <person name="Takaki Y."/>
            <person name="Nishi S."/>
            <person name="Hori S."/>
            <person name="Arai W."/>
            <person name="Tsubouchi T."/>
            <person name="Morono Y."/>
            <person name="Uchiyama I."/>
            <person name="Ito T."/>
            <person name="Fujiyama A."/>
            <person name="Inagaki F."/>
            <person name="Takami H."/>
        </authorList>
    </citation>
    <scope>NUCLEOTIDE SEQUENCE</scope>
    <source>
        <strain evidence="1">Expedition CK06-06</strain>
    </source>
</reference>
<comment type="caution">
    <text evidence="1">The sequence shown here is derived from an EMBL/GenBank/DDBJ whole genome shotgun (WGS) entry which is preliminary data.</text>
</comment>
<proteinExistence type="predicted"/>
<dbReference type="EMBL" id="BARV01031941">
    <property type="protein sequence ID" value="GAI43291.1"/>
    <property type="molecule type" value="Genomic_DNA"/>
</dbReference>
<feature type="non-terminal residue" evidence="1">
    <location>
        <position position="1"/>
    </location>
</feature>
<accession>X1PL74</accession>
<gene>
    <name evidence="1" type="ORF">S06H3_50443</name>
</gene>
<sequence>EDIRKVGKGAAREYTNIIPDLKTGAALITSPDLLLPQLVQVRPAMANKIDPYKTS</sequence>
<organism evidence="1">
    <name type="scientific">marine sediment metagenome</name>
    <dbReference type="NCBI Taxonomy" id="412755"/>
    <lineage>
        <taxon>unclassified sequences</taxon>
        <taxon>metagenomes</taxon>
        <taxon>ecological metagenomes</taxon>
    </lineage>
</organism>